<dbReference type="AlphaFoldDB" id="A0A1G2IV36"/>
<dbReference type="Proteomes" id="UP000178650">
    <property type="component" value="Unassembled WGS sequence"/>
</dbReference>
<dbReference type="InterPro" id="IPR001223">
    <property type="entry name" value="Glyco_hydro18_cat"/>
</dbReference>
<dbReference type="InterPro" id="IPR017853">
    <property type="entry name" value="GH"/>
</dbReference>
<dbReference type="SUPFAM" id="SSF51445">
    <property type="entry name" value="(Trans)glycosidases"/>
    <property type="match status" value="1"/>
</dbReference>
<dbReference type="InterPro" id="IPR029070">
    <property type="entry name" value="Chitinase_insertion_sf"/>
</dbReference>
<feature type="domain" description="GH18" evidence="1">
    <location>
        <begin position="40"/>
        <end position="348"/>
    </location>
</feature>
<dbReference type="InterPro" id="IPR011583">
    <property type="entry name" value="Chitinase_II/V-like_cat"/>
</dbReference>
<sequence>MKKILIFLMLILLSGVFLLRPVEARALRDAEAGLPANYNPEKIFYLSEAFEKKGLESVIKNADKIDILAPQFFAVTSKMKIAGKFDNNLKAVIKEKNLKVMPLIVNAGFSQSVMHKLLVSPKDQQAVITGLIYIAKKNNYIGWQFDFENISYLDKDLYSAFVEKAAAGLKKNGFILSVAAVSRSVDYENTNAFKNWGGVFDYARIAKAVDFISLMTYDDSEPLGPTASLPFLDRVLAYVKDKIPAEKLSMGIPFYYWGWQQTPYKRISSGSYSLVEYTMQNFSHLKDFDAKMGVSWLTYSFNNKNYKIWYEDQRSFNIKLDVVKKNNFRGFSAWVLGQEDPAIWNSLQ</sequence>
<dbReference type="PROSITE" id="PS51910">
    <property type="entry name" value="GH18_2"/>
    <property type="match status" value="1"/>
</dbReference>
<name>A0A1G2IV36_9BACT</name>
<dbReference type="STRING" id="1802223.A2358_02365"/>
<dbReference type="SMART" id="SM00636">
    <property type="entry name" value="Glyco_18"/>
    <property type="match status" value="1"/>
</dbReference>
<comment type="caution">
    <text evidence="2">The sequence shown here is derived from an EMBL/GenBank/DDBJ whole genome shotgun (WGS) entry which is preliminary data.</text>
</comment>
<dbReference type="Gene3D" id="3.10.50.10">
    <property type="match status" value="1"/>
</dbReference>
<evidence type="ECO:0000313" key="3">
    <source>
        <dbReference type="Proteomes" id="UP000178650"/>
    </source>
</evidence>
<proteinExistence type="predicted"/>
<dbReference type="GO" id="GO:0008061">
    <property type="term" value="F:chitin binding"/>
    <property type="evidence" value="ECO:0007669"/>
    <property type="project" value="InterPro"/>
</dbReference>
<gene>
    <name evidence="2" type="ORF">A2358_02365</name>
</gene>
<evidence type="ECO:0000259" key="1">
    <source>
        <dbReference type="PROSITE" id="PS51910"/>
    </source>
</evidence>
<evidence type="ECO:0000313" key="2">
    <source>
        <dbReference type="EMBL" id="OGZ78170.1"/>
    </source>
</evidence>
<dbReference type="Gene3D" id="3.20.20.80">
    <property type="entry name" value="Glycosidases"/>
    <property type="match status" value="1"/>
</dbReference>
<reference evidence="2 3" key="1">
    <citation type="journal article" date="2016" name="Nat. Commun.">
        <title>Thousands of microbial genomes shed light on interconnected biogeochemical processes in an aquifer system.</title>
        <authorList>
            <person name="Anantharaman K."/>
            <person name="Brown C.T."/>
            <person name="Hug L.A."/>
            <person name="Sharon I."/>
            <person name="Castelle C.J."/>
            <person name="Probst A.J."/>
            <person name="Thomas B.C."/>
            <person name="Singh A."/>
            <person name="Wilkins M.J."/>
            <person name="Karaoz U."/>
            <person name="Brodie E.L."/>
            <person name="Williams K.H."/>
            <person name="Hubbard S.S."/>
            <person name="Banfield J.F."/>
        </authorList>
    </citation>
    <scope>NUCLEOTIDE SEQUENCE [LARGE SCALE GENOMIC DNA]</scope>
</reference>
<accession>A0A1G2IV36</accession>
<dbReference type="GO" id="GO:0005975">
    <property type="term" value="P:carbohydrate metabolic process"/>
    <property type="evidence" value="ECO:0007669"/>
    <property type="project" value="InterPro"/>
</dbReference>
<dbReference type="Pfam" id="PF00704">
    <property type="entry name" value="Glyco_hydro_18"/>
    <property type="match status" value="1"/>
</dbReference>
<dbReference type="EMBL" id="MHPJ01000026">
    <property type="protein sequence ID" value="OGZ78170.1"/>
    <property type="molecule type" value="Genomic_DNA"/>
</dbReference>
<protein>
    <recommendedName>
        <fullName evidence="1">GH18 domain-containing protein</fullName>
    </recommendedName>
</protein>
<dbReference type="PANTHER" id="PTHR46066:SF2">
    <property type="entry name" value="CHITINASE DOMAIN-CONTAINING PROTEIN 1"/>
    <property type="match status" value="1"/>
</dbReference>
<dbReference type="PANTHER" id="PTHR46066">
    <property type="entry name" value="CHITINASE DOMAIN-CONTAINING PROTEIN 1 FAMILY MEMBER"/>
    <property type="match status" value="1"/>
</dbReference>
<organism evidence="2 3">
    <name type="scientific">Candidatus Staskawiczbacteria bacterium RIFOXYB1_FULL_37_44</name>
    <dbReference type="NCBI Taxonomy" id="1802223"/>
    <lineage>
        <taxon>Bacteria</taxon>
        <taxon>Candidatus Staskawicziibacteriota</taxon>
    </lineage>
</organism>